<dbReference type="PANTHER" id="PTHR10039">
    <property type="entry name" value="AMELOGENIN"/>
    <property type="match status" value="1"/>
</dbReference>
<dbReference type="PRINTS" id="PR01415">
    <property type="entry name" value="ANKYRIN"/>
</dbReference>
<dbReference type="InterPro" id="IPR002110">
    <property type="entry name" value="Ankyrin_rpt"/>
</dbReference>
<dbReference type="PROSITE" id="PS50297">
    <property type="entry name" value="ANK_REP_REGION"/>
    <property type="match status" value="3"/>
</dbReference>
<accession>N4V0G8</accession>
<reference evidence="6" key="1">
    <citation type="submission" date="2012-09" db="EMBL/GenBank/DDBJ databases">
        <title>Genome sequencing and comparative transcriptomics of race 1 and race 4 of banana pathogen: Fusarium oxysporum f. sp. cubense.</title>
        <authorList>
            <person name="Fang X."/>
            <person name="Huang J."/>
        </authorList>
    </citation>
    <scope>NUCLEOTIDE SEQUENCE [LARGE SCALE GENOMIC DNA]</scope>
    <source>
        <strain evidence="6">race 1</strain>
    </source>
</reference>
<dbReference type="OrthoDB" id="1577640at2759"/>
<evidence type="ECO:0000256" key="1">
    <source>
        <dbReference type="ARBA" id="ARBA00022737"/>
    </source>
</evidence>
<dbReference type="SUPFAM" id="SSF48403">
    <property type="entry name" value="Ankyrin repeat"/>
    <property type="match status" value="3"/>
</dbReference>
<gene>
    <name evidence="5" type="ORF">FOC1_g10003019</name>
</gene>
<dbReference type="Gene3D" id="1.25.40.20">
    <property type="entry name" value="Ankyrin repeat-containing domain"/>
    <property type="match status" value="3"/>
</dbReference>
<evidence type="ECO:0000313" key="5">
    <source>
        <dbReference type="EMBL" id="ENH75880.1"/>
    </source>
</evidence>
<dbReference type="STRING" id="1229664.N4V0G8"/>
<evidence type="ECO:0000256" key="2">
    <source>
        <dbReference type="PROSITE-ProRule" id="PRU00023"/>
    </source>
</evidence>
<name>N4V0G8_FUSC1</name>
<dbReference type="PANTHER" id="PTHR10039:SF15">
    <property type="entry name" value="NACHT DOMAIN-CONTAINING PROTEIN"/>
    <property type="match status" value="1"/>
</dbReference>
<dbReference type="Pfam" id="PF12796">
    <property type="entry name" value="Ank_2"/>
    <property type="match status" value="2"/>
</dbReference>
<feature type="repeat" description="ANK" evidence="2">
    <location>
        <begin position="672"/>
        <end position="704"/>
    </location>
</feature>
<dbReference type="Proteomes" id="UP000016928">
    <property type="component" value="Unassembled WGS sequence"/>
</dbReference>
<dbReference type="InterPro" id="IPR056884">
    <property type="entry name" value="NPHP3-like_N"/>
</dbReference>
<dbReference type="HOGENOM" id="CLU_000288_34_15_1"/>
<dbReference type="Pfam" id="PF17111">
    <property type="entry name" value="PigL_N"/>
    <property type="match status" value="1"/>
</dbReference>
<organism evidence="5 6">
    <name type="scientific">Fusarium oxysporum f. sp. cubense (strain race 1)</name>
    <name type="common">Panama disease fungus</name>
    <dbReference type="NCBI Taxonomy" id="1229664"/>
    <lineage>
        <taxon>Eukaryota</taxon>
        <taxon>Fungi</taxon>
        <taxon>Dikarya</taxon>
        <taxon>Ascomycota</taxon>
        <taxon>Pezizomycotina</taxon>
        <taxon>Sordariomycetes</taxon>
        <taxon>Hypocreomycetidae</taxon>
        <taxon>Hypocreales</taxon>
        <taxon>Nectriaceae</taxon>
        <taxon>Fusarium</taxon>
        <taxon>Fusarium oxysporum species complex</taxon>
    </lineage>
</organism>
<dbReference type="InterPro" id="IPR036770">
    <property type="entry name" value="Ankyrin_rpt-contain_sf"/>
</dbReference>
<dbReference type="InterPro" id="IPR031348">
    <property type="entry name" value="PigL_N"/>
</dbReference>
<dbReference type="InterPro" id="IPR027417">
    <property type="entry name" value="P-loop_NTPase"/>
</dbReference>
<evidence type="ECO:0000259" key="3">
    <source>
        <dbReference type="Pfam" id="PF17111"/>
    </source>
</evidence>
<sequence>MAEVLGIVSGAAGLLSLAIEVTKLSYTYIASVRGAPKSLTLYIGELATLTSVLLQLDDLIQARKVNSQNSQILSKALNDCKQEVEHLKAKLERKVSYGRIKAKVAALAWPLSESELQDKVNMLHRYNGIFSSALQADSLTVAIATNKELQDFRHSTEAKEIIAWYKSDVAIEVSTSHLEDYCPSTWQTFLSGSFYQSWRSGSTPVVWGYGKPGAGKTVLTALVLRDVKSGTLPGTAIASHFFSSSRPKESMSNVLRSLIAQALHSCPIIPQEALALYEKGSQNLMMTDLIKVLGAIAKSMTTCIILDALDECPFLPKLFNILLTLQELGVRIFATARDLPKIRKHFEKKPSVEISATRQDLDFYVNHRLEHGEVDVESIGTELKSDLVSAIVKMAAGSFLLARLIMDHITSLLTIKDIRKALISLPANYDEAYLSTFDRIIKQTPGLRDLALKSLNFISYVKEPLRIVELQHALATEEGMLEIDPEDLQTSKAIISSCLGLLVVSGPEMTVEFVHSTARQFLQRRPEGMDKHPHLTIVRSCISYMSTNEMRQGRCTSHEDITQRCLKQPFLHYAANFYGYHAQEVEEECFDQLSEFLQDDVVRESSWQLLNFKAHLDTSVSESVFDSSPRNVLALHVAAFWGFKTYIDKSLSYTRRGTPSTQKQNLNKTDSHGWTPLHWAVSMGHKSMVEILLRSGASPDLPDLAGWTPTFWAAFKGHADIIEMLWRYDTAPFRCDIKGLTPLHWAVSAGQTEIIKRLLKLKTRFGQYQKSPVLSLPSLDDLTVARARALANKANESPFKFYSEGTDIEMFSAIFNALKHSFRDKENKPRERCEGYYTFDPFLYGPFGQSLKADHGRRARPDRDYKWGKPDVGFFEFVDQLLIHATRSQDLPIIKLVLDLKLIKASGIDNIALLHEAAASGWAEGMSALIALGADVNNGDTRNNWDLAAKLLRHIKQPGNTSFFGDAKTHTVHELCTVCERLASVSMPSSHNPTILYYELQPLPLDDWTHLLQLFLDAGADINEVNWKGDTPLQLCVQRAASIPVIDTLLKLGGNPYQANRDGLDCFQLALLHYDEAGSSEIMRCLRTYANTHPEPAHYFCQGGFLIAPDTPIDNEETRYLQVLRQTNAINCETRSGRTLIYEAASRGNTHLVQGLLDHDAYPHYIDDFGSSALHAAAMQQAPTTVAVLLQAGADVHQVSLARGTPLHACLEAFNNSTISSEAVEVVRILLSYGTDPNHAVVRDDRTETSLSLPLKALCQSIYFPHLDRATPEDSDRLVLEVLKLLVDAGARVADSADDIIVGVVAKMEGYELLWEEMRSQLMTSRS</sequence>
<feature type="repeat" description="ANK" evidence="2">
    <location>
        <begin position="1169"/>
        <end position="1201"/>
    </location>
</feature>
<dbReference type="PROSITE" id="PS50088">
    <property type="entry name" value="ANK_REPEAT"/>
    <property type="match status" value="5"/>
</dbReference>
<dbReference type="EMBL" id="KB729949">
    <property type="protein sequence ID" value="ENH75880.1"/>
    <property type="molecule type" value="Genomic_DNA"/>
</dbReference>
<feature type="repeat" description="ANK" evidence="2">
    <location>
        <begin position="909"/>
        <end position="941"/>
    </location>
</feature>
<reference evidence="6" key="2">
    <citation type="journal article" date="2014" name="PLoS ONE">
        <title>Genome and Transcriptome Analysis of the Fungal Pathogen Fusarium oxysporum f. sp. cubense Causing Banana Vascular Wilt Disease.</title>
        <authorList>
            <person name="Guo L."/>
            <person name="Han L."/>
            <person name="Yang L."/>
            <person name="Zeng H."/>
            <person name="Fan D."/>
            <person name="Zhu Y."/>
            <person name="Feng Y."/>
            <person name="Wang G."/>
            <person name="Peng C."/>
            <person name="Jiang X."/>
            <person name="Zhou D."/>
            <person name="Ni P."/>
            <person name="Liang C."/>
            <person name="Liu L."/>
            <person name="Wang J."/>
            <person name="Mao C."/>
            <person name="Fang X."/>
            <person name="Peng M."/>
            <person name="Huang J."/>
        </authorList>
    </citation>
    <scope>NUCLEOTIDE SEQUENCE [LARGE SCALE GENOMIC DNA]</scope>
    <source>
        <strain evidence="6">race 1</strain>
    </source>
</reference>
<proteinExistence type="predicted"/>
<dbReference type="Pfam" id="PF13637">
    <property type="entry name" value="Ank_4"/>
    <property type="match status" value="1"/>
</dbReference>
<dbReference type="Pfam" id="PF24883">
    <property type="entry name" value="NPHP3_N"/>
    <property type="match status" value="1"/>
</dbReference>
<dbReference type="OMA" id="EDITQRC"/>
<evidence type="ECO:0000313" key="6">
    <source>
        <dbReference type="Proteomes" id="UP000016928"/>
    </source>
</evidence>
<evidence type="ECO:0000259" key="4">
    <source>
        <dbReference type="Pfam" id="PF24883"/>
    </source>
</evidence>
<feature type="domain" description="Azaphilone pigments biosynthesis cluster protein L N-terminal" evidence="3">
    <location>
        <begin position="2"/>
        <end position="154"/>
    </location>
</feature>
<feature type="repeat" description="ANK" evidence="2">
    <location>
        <begin position="738"/>
        <end position="760"/>
    </location>
</feature>
<dbReference type="SMART" id="SM00248">
    <property type="entry name" value="ANK"/>
    <property type="match status" value="9"/>
</dbReference>
<dbReference type="SUPFAM" id="SSF52540">
    <property type="entry name" value="P-loop containing nucleoside triphosphate hydrolases"/>
    <property type="match status" value="1"/>
</dbReference>
<dbReference type="Gene3D" id="3.40.50.300">
    <property type="entry name" value="P-loop containing nucleotide triphosphate hydrolases"/>
    <property type="match status" value="1"/>
</dbReference>
<keyword evidence="1" id="KW-0677">Repeat</keyword>
<feature type="domain" description="Nephrocystin 3-like N-terminal" evidence="4">
    <location>
        <begin position="185"/>
        <end position="337"/>
    </location>
</feature>
<keyword evidence="2" id="KW-0040">ANK repeat</keyword>
<protein>
    <submittedName>
        <fullName evidence="5">Ankyrin repeat domain-containing protein 50</fullName>
    </submittedName>
</protein>
<feature type="repeat" description="ANK" evidence="2">
    <location>
        <begin position="1136"/>
        <end position="1168"/>
    </location>
</feature>
<dbReference type="VEuPathDB" id="FungiDB:FOC1_g10003019"/>